<proteinExistence type="inferred from homology"/>
<dbReference type="AlphaFoldDB" id="A0A5D8QBE4"/>
<dbReference type="RefSeq" id="WP_149545608.1">
    <property type="nucleotide sequence ID" value="NZ_VTPS01000013.1"/>
</dbReference>
<dbReference type="GO" id="GO:0042732">
    <property type="term" value="P:D-xylose metabolic process"/>
    <property type="evidence" value="ECO:0007669"/>
    <property type="project" value="UniProtKB-KW"/>
</dbReference>
<keyword evidence="3" id="KW-0859">Xylose metabolism</keyword>
<dbReference type="InterPro" id="IPR000600">
    <property type="entry name" value="ROK"/>
</dbReference>
<dbReference type="InterPro" id="IPR036388">
    <property type="entry name" value="WH-like_DNA-bd_sf"/>
</dbReference>
<keyword evidence="5" id="KW-1185">Reference proteome</keyword>
<dbReference type="Proteomes" id="UP000322976">
    <property type="component" value="Unassembled WGS sequence"/>
</dbReference>
<organism evidence="4 5">
    <name type="scientific">Calorimonas adulescens</name>
    <dbReference type="NCBI Taxonomy" id="2606906"/>
    <lineage>
        <taxon>Bacteria</taxon>
        <taxon>Bacillati</taxon>
        <taxon>Bacillota</taxon>
        <taxon>Clostridia</taxon>
        <taxon>Thermoanaerobacterales</taxon>
        <taxon>Thermoanaerobacteraceae</taxon>
        <taxon>Calorimonas</taxon>
    </lineage>
</organism>
<evidence type="ECO:0000256" key="1">
    <source>
        <dbReference type="ARBA" id="ARBA00002486"/>
    </source>
</evidence>
<protein>
    <submittedName>
        <fullName evidence="4">ROK family transcriptional regulator</fullName>
    </submittedName>
</protein>
<dbReference type="SUPFAM" id="SSF53067">
    <property type="entry name" value="Actin-like ATPase domain"/>
    <property type="match status" value="2"/>
</dbReference>
<dbReference type="InterPro" id="IPR043129">
    <property type="entry name" value="ATPase_NBD"/>
</dbReference>
<dbReference type="Gene3D" id="1.10.10.10">
    <property type="entry name" value="Winged helix-like DNA-binding domain superfamily/Winged helix DNA-binding domain"/>
    <property type="match status" value="1"/>
</dbReference>
<accession>A0A5D8QBE4</accession>
<sequence>MKQKNSLKQLKEKNKQAIINAIFNSKGISRAELSEQIGLSPTAVSDLVEELLDEGILEEFDLGISSGGRKPILLKIKPECGYIMVVHVTGERINTNLYDLDFKVIESYEKEFSYFDVPNLQEIIVKYFREIESKYTSSNKRIYGLGICLGEDIESLNPRGILDTSISSERVRLSQAISFELGIDVIEESERDMKALIEATQIDGVQNLAYINIGEYINASIVLNCDIFKYPVNIEHMIIDLNGPKCEEGHRGCLKTLVSTRAVIKKALIIMFEEKNDNINVNNDFSNINIFNIEKYLHKESMKRLVEEISSYLCASISNIKMMFNIDSVVLDGEIISLPGLISKIQTSLKNIIVRRCDVEQSEVMKQVARRVIKSIIYA</sequence>
<dbReference type="Gene3D" id="3.30.420.40">
    <property type="match status" value="2"/>
</dbReference>
<dbReference type="PANTHER" id="PTHR18964">
    <property type="entry name" value="ROK (REPRESSOR, ORF, KINASE) FAMILY"/>
    <property type="match status" value="1"/>
</dbReference>
<comment type="similarity">
    <text evidence="2">Belongs to the ROK (NagC/XylR) family.</text>
</comment>
<dbReference type="SUPFAM" id="SSF46785">
    <property type="entry name" value="Winged helix' DNA-binding domain"/>
    <property type="match status" value="1"/>
</dbReference>
<gene>
    <name evidence="4" type="ORF">FWJ32_08900</name>
</gene>
<evidence type="ECO:0000313" key="5">
    <source>
        <dbReference type="Proteomes" id="UP000322976"/>
    </source>
</evidence>
<dbReference type="EMBL" id="VTPS01000013">
    <property type="protein sequence ID" value="TZE81454.1"/>
    <property type="molecule type" value="Genomic_DNA"/>
</dbReference>
<comment type="caution">
    <text evidence="4">The sequence shown here is derived from an EMBL/GenBank/DDBJ whole genome shotgun (WGS) entry which is preliminary data.</text>
</comment>
<keyword evidence="3" id="KW-0119">Carbohydrate metabolism</keyword>
<name>A0A5D8QBE4_9THEO</name>
<comment type="function">
    <text evidence="1">Transcriptional repressor of xylose-utilizing enzymes.</text>
</comment>
<evidence type="ECO:0000256" key="3">
    <source>
        <dbReference type="ARBA" id="ARBA00022629"/>
    </source>
</evidence>
<evidence type="ECO:0000313" key="4">
    <source>
        <dbReference type="EMBL" id="TZE81454.1"/>
    </source>
</evidence>
<evidence type="ECO:0000256" key="2">
    <source>
        <dbReference type="ARBA" id="ARBA00006479"/>
    </source>
</evidence>
<dbReference type="InterPro" id="IPR036390">
    <property type="entry name" value="WH_DNA-bd_sf"/>
</dbReference>
<reference evidence="4 5" key="1">
    <citation type="submission" date="2019-08" db="EMBL/GenBank/DDBJ databases">
        <title>Calorimonas adulescens gen. nov., sp. nov., an anaerobic thermophilic bacterium from Sakhalin hot spring.</title>
        <authorList>
            <person name="Khomyakova M.A."/>
            <person name="Merkel A.Y."/>
            <person name="Novikov A."/>
            <person name="Bonch-Osmolovskaya E.A."/>
            <person name="Slobodkin A.I."/>
        </authorList>
    </citation>
    <scope>NUCLEOTIDE SEQUENCE [LARGE SCALE GENOMIC DNA]</scope>
    <source>
        <strain evidence="4 5">A05MB</strain>
    </source>
</reference>
<dbReference type="Pfam" id="PF00480">
    <property type="entry name" value="ROK"/>
    <property type="match status" value="1"/>
</dbReference>
<dbReference type="Pfam" id="PF13412">
    <property type="entry name" value="HTH_24"/>
    <property type="match status" value="1"/>
</dbReference>
<dbReference type="PANTHER" id="PTHR18964:SF149">
    <property type="entry name" value="BIFUNCTIONAL UDP-N-ACETYLGLUCOSAMINE 2-EPIMERASE_N-ACETYLMANNOSAMINE KINASE"/>
    <property type="match status" value="1"/>
</dbReference>